<evidence type="ECO:0000313" key="4">
    <source>
        <dbReference type="Proteomes" id="UP000245207"/>
    </source>
</evidence>
<dbReference type="PANTHER" id="PTHR46929:SF4">
    <property type="entry name" value="MYB_SANT-LIKE DOMAIN-CONTAINING PROTEIN"/>
    <property type="match status" value="1"/>
</dbReference>
<reference evidence="3 4" key="1">
    <citation type="journal article" date="2018" name="Mol. Plant">
        <title>The genome of Artemisia annua provides insight into the evolution of Asteraceae family and artemisinin biosynthesis.</title>
        <authorList>
            <person name="Shen Q."/>
            <person name="Zhang L."/>
            <person name="Liao Z."/>
            <person name="Wang S."/>
            <person name="Yan T."/>
            <person name="Shi P."/>
            <person name="Liu M."/>
            <person name="Fu X."/>
            <person name="Pan Q."/>
            <person name="Wang Y."/>
            <person name="Lv Z."/>
            <person name="Lu X."/>
            <person name="Zhang F."/>
            <person name="Jiang W."/>
            <person name="Ma Y."/>
            <person name="Chen M."/>
            <person name="Hao X."/>
            <person name="Li L."/>
            <person name="Tang Y."/>
            <person name="Lv G."/>
            <person name="Zhou Y."/>
            <person name="Sun X."/>
            <person name="Brodelius P.E."/>
            <person name="Rose J.K.C."/>
            <person name="Tang K."/>
        </authorList>
    </citation>
    <scope>NUCLEOTIDE SEQUENCE [LARGE SCALE GENOMIC DNA]</scope>
    <source>
        <strain evidence="4">cv. Huhao1</strain>
        <tissue evidence="3">Leaf</tissue>
    </source>
</reference>
<dbReference type="InterPro" id="IPR024752">
    <property type="entry name" value="Myb/SANT-like_dom"/>
</dbReference>
<feature type="domain" description="Myb/SANT-like" evidence="2">
    <location>
        <begin position="23"/>
        <end position="119"/>
    </location>
</feature>
<accession>A0A2U1MM91</accession>
<feature type="region of interest" description="Disordered" evidence="1">
    <location>
        <begin position="156"/>
        <end position="185"/>
    </location>
</feature>
<dbReference type="EMBL" id="PKPP01004882">
    <property type="protein sequence ID" value="PWA62383.1"/>
    <property type="molecule type" value="Genomic_DNA"/>
</dbReference>
<dbReference type="AlphaFoldDB" id="A0A2U1MM91"/>
<comment type="caution">
    <text evidence="3">The sequence shown here is derived from an EMBL/GenBank/DDBJ whole genome shotgun (WGS) entry which is preliminary data.</text>
</comment>
<sequence length="318" mass="35993">MGKSDGAAKNDNDGATVKKESLSWTDQMDAAFIEALLSEQNAGNRPNGTFSSTAYNNIVKALNEKFNVTFEKEKLKNRIKTLKKYFNQFHDVFKGVALSGYSWNPSTLLIEAEDEVWEALKKDNPGVYELKNKQVKCYEQMYALWAKDRATGTSSFTAKEKRKQLNNDKQSETVEVEDPNLESDTFCENNGVTLDSFDTSDDIQFTSPPPQQAKIPIKSKSKKRKADEEDPIRSKIADSLDNIVHALDRNSKVIESSRPHVYTEKEIYEELQCMGLSKEDIQPAYAFLLEHPVQTRGLFGCPFEARGEFLKTVMGIDK</sequence>
<protein>
    <submittedName>
        <fullName evidence="3">Myb/SANT-like domain-containing protein</fullName>
    </submittedName>
</protein>
<feature type="region of interest" description="Disordered" evidence="1">
    <location>
        <begin position="1"/>
        <end position="20"/>
    </location>
</feature>
<evidence type="ECO:0000259" key="2">
    <source>
        <dbReference type="Pfam" id="PF12776"/>
    </source>
</evidence>
<proteinExistence type="predicted"/>
<name>A0A2U1MM91_ARTAN</name>
<keyword evidence="4" id="KW-1185">Reference proteome</keyword>
<evidence type="ECO:0000313" key="3">
    <source>
        <dbReference type="EMBL" id="PWA62383.1"/>
    </source>
</evidence>
<organism evidence="3 4">
    <name type="scientific">Artemisia annua</name>
    <name type="common">Sweet wormwood</name>
    <dbReference type="NCBI Taxonomy" id="35608"/>
    <lineage>
        <taxon>Eukaryota</taxon>
        <taxon>Viridiplantae</taxon>
        <taxon>Streptophyta</taxon>
        <taxon>Embryophyta</taxon>
        <taxon>Tracheophyta</taxon>
        <taxon>Spermatophyta</taxon>
        <taxon>Magnoliopsida</taxon>
        <taxon>eudicotyledons</taxon>
        <taxon>Gunneridae</taxon>
        <taxon>Pentapetalae</taxon>
        <taxon>asterids</taxon>
        <taxon>campanulids</taxon>
        <taxon>Asterales</taxon>
        <taxon>Asteraceae</taxon>
        <taxon>Asteroideae</taxon>
        <taxon>Anthemideae</taxon>
        <taxon>Artemisiinae</taxon>
        <taxon>Artemisia</taxon>
    </lineage>
</organism>
<feature type="compositionally biased region" description="Basic and acidic residues" evidence="1">
    <location>
        <begin position="163"/>
        <end position="172"/>
    </location>
</feature>
<dbReference type="OrthoDB" id="1434562at2759"/>
<dbReference type="Proteomes" id="UP000245207">
    <property type="component" value="Unassembled WGS sequence"/>
</dbReference>
<gene>
    <name evidence="3" type="ORF">CTI12_AA363130</name>
</gene>
<dbReference type="PANTHER" id="PTHR46929">
    <property type="entry name" value="EXPRESSED PROTEIN"/>
    <property type="match status" value="1"/>
</dbReference>
<feature type="region of interest" description="Disordered" evidence="1">
    <location>
        <begin position="198"/>
        <end position="233"/>
    </location>
</feature>
<dbReference type="Pfam" id="PF12776">
    <property type="entry name" value="Myb_DNA-bind_3"/>
    <property type="match status" value="1"/>
</dbReference>
<evidence type="ECO:0000256" key="1">
    <source>
        <dbReference type="SAM" id="MobiDB-lite"/>
    </source>
</evidence>